<dbReference type="EMBL" id="JAAAIM010002083">
    <property type="protein sequence ID" value="KAG0274152.1"/>
    <property type="molecule type" value="Genomic_DNA"/>
</dbReference>
<sequence>ILSQIRGGLVSKAEHFLSDFPTTNPRFTVGRYTVTDAPSGSGNLIVFEKAGIGVIFPTSAWADEGSV</sequence>
<keyword evidence="2" id="KW-1185">Reference proteome</keyword>
<name>A0ABQ7JI50_9FUNG</name>
<organism evidence="1 2">
    <name type="scientific">Linnemannia gamsii</name>
    <dbReference type="NCBI Taxonomy" id="64522"/>
    <lineage>
        <taxon>Eukaryota</taxon>
        <taxon>Fungi</taxon>
        <taxon>Fungi incertae sedis</taxon>
        <taxon>Mucoromycota</taxon>
        <taxon>Mortierellomycotina</taxon>
        <taxon>Mortierellomycetes</taxon>
        <taxon>Mortierellales</taxon>
        <taxon>Mortierellaceae</taxon>
        <taxon>Linnemannia</taxon>
    </lineage>
</organism>
<dbReference type="Proteomes" id="UP001194696">
    <property type="component" value="Unassembled WGS sequence"/>
</dbReference>
<comment type="caution">
    <text evidence="1">The sequence shown here is derived from an EMBL/GenBank/DDBJ whole genome shotgun (WGS) entry which is preliminary data.</text>
</comment>
<evidence type="ECO:0000313" key="2">
    <source>
        <dbReference type="Proteomes" id="UP001194696"/>
    </source>
</evidence>
<proteinExistence type="predicted"/>
<feature type="non-terminal residue" evidence="1">
    <location>
        <position position="1"/>
    </location>
</feature>
<gene>
    <name evidence="1" type="ORF">BGZ96_004466</name>
</gene>
<reference evidence="1 2" key="1">
    <citation type="journal article" date="2020" name="Fungal Divers.">
        <title>Resolving the Mortierellaceae phylogeny through synthesis of multi-gene phylogenetics and phylogenomics.</title>
        <authorList>
            <person name="Vandepol N."/>
            <person name="Liber J."/>
            <person name="Desiro A."/>
            <person name="Na H."/>
            <person name="Kennedy M."/>
            <person name="Barry K."/>
            <person name="Grigoriev I.V."/>
            <person name="Miller A.N."/>
            <person name="O'Donnell K."/>
            <person name="Stajich J.E."/>
            <person name="Bonito G."/>
        </authorList>
    </citation>
    <scope>NUCLEOTIDE SEQUENCE [LARGE SCALE GENOMIC DNA]</scope>
    <source>
        <strain evidence="1 2">AD045</strain>
    </source>
</reference>
<evidence type="ECO:0000313" key="1">
    <source>
        <dbReference type="EMBL" id="KAG0274152.1"/>
    </source>
</evidence>
<accession>A0ABQ7JI50</accession>
<protein>
    <submittedName>
        <fullName evidence="1">Uncharacterized protein</fullName>
    </submittedName>
</protein>